<evidence type="ECO:0000256" key="4">
    <source>
        <dbReference type="ARBA" id="ARBA00022490"/>
    </source>
</evidence>
<evidence type="ECO:0000313" key="7">
    <source>
        <dbReference type="Ensembl" id="ENSCINP00000013347.3"/>
    </source>
</evidence>
<evidence type="ECO:0000256" key="3">
    <source>
        <dbReference type="ARBA" id="ARBA00022475"/>
    </source>
</evidence>
<keyword evidence="5" id="KW-0472">Membrane</keyword>
<dbReference type="PANTHER" id="PTHR31220">
    <property type="entry name" value="HYCCIN RELATED"/>
    <property type="match status" value="1"/>
</dbReference>
<dbReference type="HOGENOM" id="CLU_027457_0_0_1"/>
<gene>
    <name evidence="7" type="primary">LOC100180880</name>
</gene>
<dbReference type="AlphaFoldDB" id="F6Q0V4"/>
<dbReference type="PANTHER" id="PTHR31220:SF1">
    <property type="entry name" value="GH21176P"/>
    <property type="match status" value="1"/>
</dbReference>
<dbReference type="GO" id="GO:0005886">
    <property type="term" value="C:plasma membrane"/>
    <property type="evidence" value="ECO:0000318"/>
    <property type="project" value="GO_Central"/>
</dbReference>
<organism evidence="7 8">
    <name type="scientific">Ciona intestinalis</name>
    <name type="common">Transparent sea squirt</name>
    <name type="synonym">Ascidia intestinalis</name>
    <dbReference type="NCBI Taxonomy" id="7719"/>
    <lineage>
        <taxon>Eukaryota</taxon>
        <taxon>Metazoa</taxon>
        <taxon>Chordata</taxon>
        <taxon>Tunicata</taxon>
        <taxon>Ascidiacea</taxon>
        <taxon>Phlebobranchia</taxon>
        <taxon>Cionidae</taxon>
        <taxon>Ciona</taxon>
    </lineage>
</organism>
<name>F6Q0V4_CIOIN</name>
<dbReference type="Ensembl" id="ENSCINT00000013347.3">
    <property type="protein sequence ID" value="ENSCINP00000013347.3"/>
    <property type="gene ID" value="ENSCING00000012913.2"/>
</dbReference>
<proteinExistence type="inferred from homology"/>
<accession>F6Q0V4</accession>
<sequence length="356" mass="40217">MCTSFTKAQHEQVLKEWLSEFKSLPDTAIITYAKKVHEKDAVLVSFKFAVSAFQNDTLVELIQPATHQLFEFYRSGVSELKTHAVSFFPALVGGYLLACCSRHENAAKCKQSIGTCLLAIYNLICEEVEKENVEQHYEMEMPNLSNPSLYHDPMAYPFSEYTVNSGNHGRTFIKLPLMTSHTNIYPENRSEVINVMMSCYADYVAILPITSLLQVCEICMQISSQGFPWHNNFLNEERNSDTRRVQIQSNALLTILRSVYFALYNGCRMSAVNAVEAASKWGTYEMCPKIRLFCNAVINSTNQENEQHLSNSPLGLPTQLTPILGRSSSSVSRHAVTAMSIKDHKWRHTSEEVSGD</sequence>
<dbReference type="InterPro" id="IPR018619">
    <property type="entry name" value="Hyccin"/>
</dbReference>
<evidence type="ECO:0000256" key="2">
    <source>
        <dbReference type="ARBA" id="ARBA00004514"/>
    </source>
</evidence>
<evidence type="ECO:0000256" key="6">
    <source>
        <dbReference type="ARBA" id="ARBA00034482"/>
    </source>
</evidence>
<dbReference type="GO" id="GO:0005829">
    <property type="term" value="C:cytosol"/>
    <property type="evidence" value="ECO:0007669"/>
    <property type="project" value="UniProtKB-SubCell"/>
</dbReference>
<evidence type="ECO:0000256" key="1">
    <source>
        <dbReference type="ARBA" id="ARBA00004236"/>
    </source>
</evidence>
<reference evidence="7" key="2">
    <citation type="journal article" date="2008" name="Genome Biol.">
        <title>Improved genome assembly and evidence-based global gene model set for the chordate Ciona intestinalis: new insight into intron and operon populations.</title>
        <authorList>
            <person name="Satou Y."/>
            <person name="Mineta K."/>
            <person name="Ogasawara M."/>
            <person name="Sasakura Y."/>
            <person name="Shoguchi E."/>
            <person name="Ueno K."/>
            <person name="Yamada L."/>
            <person name="Matsumoto J."/>
            <person name="Wasserscheid J."/>
            <person name="Dewar K."/>
            <person name="Wiley G.B."/>
            <person name="Macmil S.L."/>
            <person name="Roe B.A."/>
            <person name="Zeller R.W."/>
            <person name="Hastings K.E."/>
            <person name="Lemaire P."/>
            <person name="Lindquist E."/>
            <person name="Endo T."/>
            <person name="Hotta K."/>
            <person name="Inaba K."/>
        </authorList>
    </citation>
    <scope>NUCLEOTIDE SEQUENCE [LARGE SCALE GENOMIC DNA]</scope>
    <source>
        <strain evidence="7">wild type</strain>
    </source>
</reference>
<keyword evidence="3" id="KW-1003">Cell membrane</keyword>
<reference evidence="8" key="1">
    <citation type="journal article" date="2002" name="Science">
        <title>The draft genome of Ciona intestinalis: insights into chordate and vertebrate origins.</title>
        <authorList>
            <person name="Dehal P."/>
            <person name="Satou Y."/>
            <person name="Campbell R.K."/>
            <person name="Chapman J."/>
            <person name="Degnan B."/>
            <person name="De Tomaso A."/>
            <person name="Davidson B."/>
            <person name="Di Gregorio A."/>
            <person name="Gelpke M."/>
            <person name="Goodstein D.M."/>
            <person name="Harafuji N."/>
            <person name="Hastings K.E."/>
            <person name="Ho I."/>
            <person name="Hotta K."/>
            <person name="Huang W."/>
            <person name="Kawashima T."/>
            <person name="Lemaire P."/>
            <person name="Martinez D."/>
            <person name="Meinertzhagen I.A."/>
            <person name="Necula S."/>
            <person name="Nonaka M."/>
            <person name="Putnam N."/>
            <person name="Rash S."/>
            <person name="Saiga H."/>
            <person name="Satake M."/>
            <person name="Terry A."/>
            <person name="Yamada L."/>
            <person name="Wang H.G."/>
            <person name="Awazu S."/>
            <person name="Azumi K."/>
            <person name="Boore J."/>
            <person name="Branno M."/>
            <person name="Chin-Bow S."/>
            <person name="DeSantis R."/>
            <person name="Doyle S."/>
            <person name="Francino P."/>
            <person name="Keys D.N."/>
            <person name="Haga S."/>
            <person name="Hayashi H."/>
            <person name="Hino K."/>
            <person name="Imai K.S."/>
            <person name="Inaba K."/>
            <person name="Kano S."/>
            <person name="Kobayashi K."/>
            <person name="Kobayashi M."/>
            <person name="Lee B.I."/>
            <person name="Makabe K.W."/>
            <person name="Manohar C."/>
            <person name="Matassi G."/>
            <person name="Medina M."/>
            <person name="Mochizuki Y."/>
            <person name="Mount S."/>
            <person name="Morishita T."/>
            <person name="Miura S."/>
            <person name="Nakayama A."/>
            <person name="Nishizaka S."/>
            <person name="Nomoto H."/>
            <person name="Ohta F."/>
            <person name="Oishi K."/>
            <person name="Rigoutsos I."/>
            <person name="Sano M."/>
            <person name="Sasaki A."/>
            <person name="Sasakura Y."/>
            <person name="Shoguchi E."/>
            <person name="Shin-i T."/>
            <person name="Spagnuolo A."/>
            <person name="Stainier D."/>
            <person name="Suzuki M.M."/>
            <person name="Tassy O."/>
            <person name="Takatori N."/>
            <person name="Tokuoka M."/>
            <person name="Yagi K."/>
            <person name="Yoshizaki F."/>
            <person name="Wada S."/>
            <person name="Zhang C."/>
            <person name="Hyatt P.D."/>
            <person name="Larimer F."/>
            <person name="Detter C."/>
            <person name="Doggett N."/>
            <person name="Glavina T."/>
            <person name="Hawkins T."/>
            <person name="Richardson P."/>
            <person name="Lucas S."/>
            <person name="Kohara Y."/>
            <person name="Levine M."/>
            <person name="Satoh N."/>
            <person name="Rokhsar D.S."/>
        </authorList>
    </citation>
    <scope>NUCLEOTIDE SEQUENCE [LARGE SCALE GENOMIC DNA]</scope>
</reference>
<keyword evidence="8" id="KW-1185">Reference proteome</keyword>
<dbReference type="Proteomes" id="UP000008144">
    <property type="component" value="Chromosome 9"/>
</dbReference>
<comment type="subcellular location">
    <subcellularLocation>
        <location evidence="1">Cell membrane</location>
    </subcellularLocation>
    <subcellularLocation>
        <location evidence="2">Cytoplasm</location>
        <location evidence="2">Cytosol</location>
    </subcellularLocation>
</comment>
<reference evidence="7" key="3">
    <citation type="submission" date="2025-08" db="UniProtKB">
        <authorList>
            <consortium name="Ensembl"/>
        </authorList>
    </citation>
    <scope>IDENTIFICATION</scope>
</reference>
<dbReference type="GeneTree" id="ENSGT00390000011295"/>
<comment type="similarity">
    <text evidence="6">Belongs to the Hyccin family.</text>
</comment>
<dbReference type="FunCoup" id="F6Q0V4">
    <property type="interactions" value="336"/>
</dbReference>
<protein>
    <submittedName>
        <fullName evidence="7">Hyccin</fullName>
    </submittedName>
</protein>
<evidence type="ECO:0000256" key="5">
    <source>
        <dbReference type="ARBA" id="ARBA00023136"/>
    </source>
</evidence>
<dbReference type="GO" id="GO:0046854">
    <property type="term" value="P:phosphatidylinositol phosphate biosynthetic process"/>
    <property type="evidence" value="ECO:0000318"/>
    <property type="project" value="GO_Central"/>
</dbReference>
<dbReference type="OMA" id="HAIYYAM"/>
<dbReference type="STRING" id="7719.ENSCINP00000013347"/>
<evidence type="ECO:0000313" key="8">
    <source>
        <dbReference type="Proteomes" id="UP000008144"/>
    </source>
</evidence>
<keyword evidence="4" id="KW-0963">Cytoplasm</keyword>
<dbReference type="InParanoid" id="F6Q0V4"/>
<dbReference type="Pfam" id="PF09790">
    <property type="entry name" value="Hyccin"/>
    <property type="match status" value="1"/>
</dbReference>
<reference evidence="7" key="4">
    <citation type="submission" date="2025-09" db="UniProtKB">
        <authorList>
            <consortium name="Ensembl"/>
        </authorList>
    </citation>
    <scope>IDENTIFICATION</scope>
</reference>
<dbReference type="EMBL" id="EAAA01002990">
    <property type="status" value="NOT_ANNOTATED_CDS"/>
    <property type="molecule type" value="Genomic_DNA"/>
</dbReference>
<dbReference type="GO" id="GO:0072659">
    <property type="term" value="P:protein localization to plasma membrane"/>
    <property type="evidence" value="ECO:0000318"/>
    <property type="project" value="GO_Central"/>
</dbReference>